<accession>X1JKW3</accession>
<feature type="non-terminal residue" evidence="3">
    <location>
        <position position="75"/>
    </location>
</feature>
<evidence type="ECO:0000313" key="3">
    <source>
        <dbReference type="EMBL" id="GAH82100.1"/>
    </source>
</evidence>
<organism evidence="3">
    <name type="scientific">marine sediment metagenome</name>
    <dbReference type="NCBI Taxonomy" id="412755"/>
    <lineage>
        <taxon>unclassified sequences</taxon>
        <taxon>metagenomes</taxon>
        <taxon>ecological metagenomes</taxon>
    </lineage>
</organism>
<reference evidence="3" key="1">
    <citation type="journal article" date="2014" name="Front. Microbiol.">
        <title>High frequency of phylogenetically diverse reductive dehalogenase-homologous genes in deep subseafloor sedimentary metagenomes.</title>
        <authorList>
            <person name="Kawai M."/>
            <person name="Futagami T."/>
            <person name="Toyoda A."/>
            <person name="Takaki Y."/>
            <person name="Nishi S."/>
            <person name="Hori S."/>
            <person name="Arai W."/>
            <person name="Tsubouchi T."/>
            <person name="Morono Y."/>
            <person name="Uchiyama I."/>
            <person name="Ito T."/>
            <person name="Fujiyama A."/>
            <person name="Inagaki F."/>
            <person name="Takami H."/>
        </authorList>
    </citation>
    <scope>NUCLEOTIDE SEQUENCE</scope>
    <source>
        <strain evidence="3">Expedition CK06-06</strain>
    </source>
</reference>
<feature type="domain" description="ABC transporter" evidence="2">
    <location>
        <begin position="18"/>
        <end position="69"/>
    </location>
</feature>
<dbReference type="Gene3D" id="3.40.50.300">
    <property type="entry name" value="P-loop containing nucleotide triphosphate hydrolases"/>
    <property type="match status" value="1"/>
</dbReference>
<dbReference type="AlphaFoldDB" id="X1JKW3"/>
<dbReference type="Pfam" id="PF00005">
    <property type="entry name" value="ABC_tran"/>
    <property type="match status" value="1"/>
</dbReference>
<name>X1JKW3_9ZZZZ</name>
<protein>
    <recommendedName>
        <fullName evidence="2">ABC transporter domain-containing protein</fullName>
    </recommendedName>
</protein>
<dbReference type="InterPro" id="IPR027417">
    <property type="entry name" value="P-loop_NTPase"/>
</dbReference>
<dbReference type="InterPro" id="IPR003439">
    <property type="entry name" value="ABC_transporter-like_ATP-bd"/>
</dbReference>
<evidence type="ECO:0000256" key="1">
    <source>
        <dbReference type="ARBA" id="ARBA00022448"/>
    </source>
</evidence>
<comment type="caution">
    <text evidence="3">The sequence shown here is derived from an EMBL/GenBank/DDBJ whole genome shotgun (WGS) entry which is preliminary data.</text>
</comment>
<evidence type="ECO:0000259" key="2">
    <source>
        <dbReference type="Pfam" id="PF00005"/>
    </source>
</evidence>
<dbReference type="InterPro" id="IPR050093">
    <property type="entry name" value="ABC_SmlMolc_Importer"/>
</dbReference>
<dbReference type="SUPFAM" id="SSF52540">
    <property type="entry name" value="P-loop containing nucleoside triphosphate hydrolases"/>
    <property type="match status" value="1"/>
</dbReference>
<keyword evidence="1" id="KW-0813">Transport</keyword>
<dbReference type="EMBL" id="BARU01035576">
    <property type="protein sequence ID" value="GAH82100.1"/>
    <property type="molecule type" value="Genomic_DNA"/>
</dbReference>
<dbReference type="GO" id="GO:0016887">
    <property type="term" value="F:ATP hydrolysis activity"/>
    <property type="evidence" value="ECO:0007669"/>
    <property type="project" value="InterPro"/>
</dbReference>
<dbReference type="GO" id="GO:0005524">
    <property type="term" value="F:ATP binding"/>
    <property type="evidence" value="ECO:0007669"/>
    <property type="project" value="InterPro"/>
</dbReference>
<dbReference type="PANTHER" id="PTHR42781">
    <property type="entry name" value="SPERMIDINE/PUTRESCINE IMPORT ATP-BINDING PROTEIN POTA"/>
    <property type="match status" value="1"/>
</dbReference>
<gene>
    <name evidence="3" type="ORF">S03H2_55662</name>
</gene>
<dbReference type="PANTHER" id="PTHR42781:SF4">
    <property type="entry name" value="SPERMIDINE_PUTRESCINE IMPORT ATP-BINDING PROTEIN POTA"/>
    <property type="match status" value="1"/>
</dbReference>
<sequence>MIQFNKVTKIFSPNSIALENISFKINETEFVSIVGKSGVGKTTLFKLLLAEEAPTKGKVFFENQDVHKVNKSQLY</sequence>
<proteinExistence type="predicted"/>